<evidence type="ECO:0000256" key="4">
    <source>
        <dbReference type="ARBA" id="ARBA00022692"/>
    </source>
</evidence>
<evidence type="ECO:0000256" key="5">
    <source>
        <dbReference type="ARBA" id="ARBA00022989"/>
    </source>
</evidence>
<dbReference type="PROSITE" id="PS50111">
    <property type="entry name" value="CHEMOTAXIS_TRANSDUC_2"/>
    <property type="match status" value="1"/>
</dbReference>
<keyword evidence="5" id="KW-1133">Transmembrane helix</keyword>
<dbReference type="InterPro" id="IPR004089">
    <property type="entry name" value="MCPsignal_dom"/>
</dbReference>
<evidence type="ECO:0000313" key="9">
    <source>
        <dbReference type="Proteomes" id="UP000078572"/>
    </source>
</evidence>
<sequence>MKRLTLNAKLYATLALLWVSLSALLAIGLLANRTTMLNEKRLDLQHQIESATAVIKSYQDRAAKQTMPVDDAKRAALEALRPIRFGKNGYIGVMTSGQIILLLPVKPTSENQHVDSLNDPAGVQAVKRIIGVGTGFIEYEFPRPGTEKPVPKLTYAQYLSDWDWHVYTGAYIDDIDAILRDNAIKGTAIVLTIGLLLTLLMLALIRNIQRSLGGEPGYAAAVCTQIADGDLSVPVALRANDRSSLLHAMHTMQSTLTGTVARIQSGIEQINVASKQIAAGNADLSQRTEEQASSLEETASSMEQLTGIVRQNADNARHASALAGDASSTASQGGEVVARVVSTMGEISDSSRKIVDIIGVIEGIAFQTNILALNAAVEAARAGEQGRGFAVVAGEVRTLAQRSAAAAKEIKALIGESAERVATGSTLVSEAGATMERIVQAIARVTQIMDEISAASAEQSSGIEQVNQAVTQMDQVTQQNAALVEQAAAAAESLEEQAQELARAVSVFRVAG</sequence>
<protein>
    <submittedName>
        <fullName evidence="8">Uncharacterized protein</fullName>
    </submittedName>
</protein>
<keyword evidence="3" id="KW-0488">Methylation</keyword>
<keyword evidence="6" id="KW-0472">Membrane</keyword>
<dbReference type="SUPFAM" id="SSF58104">
    <property type="entry name" value="Methyl-accepting chemotaxis protein (MCP) signaling domain"/>
    <property type="match status" value="1"/>
</dbReference>
<dbReference type="SMART" id="SM01049">
    <property type="entry name" value="Cache_2"/>
    <property type="match status" value="1"/>
</dbReference>
<evidence type="ECO:0000256" key="3">
    <source>
        <dbReference type="ARBA" id="ARBA00022481"/>
    </source>
</evidence>
<dbReference type="GeneID" id="61528628"/>
<dbReference type="GO" id="GO:0004888">
    <property type="term" value="F:transmembrane signaling receptor activity"/>
    <property type="evidence" value="ECO:0007669"/>
    <property type="project" value="TreeGrafter"/>
</dbReference>
<dbReference type="EMBL" id="CP016023">
    <property type="protein sequence ID" value="ANJ75120.1"/>
    <property type="molecule type" value="Genomic_DNA"/>
</dbReference>
<dbReference type="GO" id="GO:0005886">
    <property type="term" value="C:plasma membrane"/>
    <property type="evidence" value="ECO:0007669"/>
    <property type="project" value="UniProtKB-SubCell"/>
</dbReference>
<dbReference type="Gene3D" id="1.10.287.950">
    <property type="entry name" value="Methyl-accepting chemotaxis protein"/>
    <property type="match status" value="1"/>
</dbReference>
<dbReference type="PANTHER" id="PTHR43531">
    <property type="entry name" value="PROTEIN ICFG"/>
    <property type="match status" value="1"/>
</dbReference>
<evidence type="ECO:0000256" key="1">
    <source>
        <dbReference type="ARBA" id="ARBA00004651"/>
    </source>
</evidence>
<dbReference type="InterPro" id="IPR033480">
    <property type="entry name" value="sCache_2"/>
</dbReference>
<keyword evidence="4" id="KW-0812">Transmembrane</keyword>
<evidence type="ECO:0000256" key="2">
    <source>
        <dbReference type="ARBA" id="ARBA00022475"/>
    </source>
</evidence>
<dbReference type="OrthoDB" id="8555762at2"/>
<dbReference type="GO" id="GO:0006935">
    <property type="term" value="P:chemotaxis"/>
    <property type="evidence" value="ECO:0007669"/>
    <property type="project" value="TreeGrafter"/>
</dbReference>
<name>A0A192A3R5_9RALS</name>
<dbReference type="Pfam" id="PF17200">
    <property type="entry name" value="sCache_2"/>
    <property type="match status" value="1"/>
</dbReference>
<reference evidence="9" key="1">
    <citation type="submission" date="2016-06" db="EMBL/GenBank/DDBJ databases">
        <authorList>
            <person name="Xu Y."/>
            <person name="Nagy A."/>
            <person name="Yan X."/>
            <person name="Kim S.W."/>
            <person name="Haley B."/>
            <person name="Liu N.T."/>
            <person name="Nou X."/>
        </authorList>
    </citation>
    <scope>NUCLEOTIDE SEQUENCE [LARGE SCALE GENOMIC DNA]</scope>
    <source>
        <strain evidence="9">ATCC 49129</strain>
    </source>
</reference>
<gene>
    <name evidence="8" type="ORF">A9Y76_21555</name>
</gene>
<dbReference type="Proteomes" id="UP000078572">
    <property type="component" value="Chromosome 2"/>
</dbReference>
<dbReference type="Pfam" id="PF00015">
    <property type="entry name" value="MCPsignal"/>
    <property type="match status" value="1"/>
</dbReference>
<organism evidence="8 9">
    <name type="scientific">Ralstonia insidiosa</name>
    <dbReference type="NCBI Taxonomy" id="190721"/>
    <lineage>
        <taxon>Bacteria</taxon>
        <taxon>Pseudomonadati</taxon>
        <taxon>Pseudomonadota</taxon>
        <taxon>Betaproteobacteria</taxon>
        <taxon>Burkholderiales</taxon>
        <taxon>Burkholderiaceae</taxon>
        <taxon>Ralstonia</taxon>
    </lineage>
</organism>
<dbReference type="Gene3D" id="3.30.450.20">
    <property type="entry name" value="PAS domain"/>
    <property type="match status" value="1"/>
</dbReference>
<evidence type="ECO:0000313" key="8">
    <source>
        <dbReference type="EMBL" id="ANJ75120.1"/>
    </source>
</evidence>
<dbReference type="CDD" id="cd11386">
    <property type="entry name" value="MCP_signal"/>
    <property type="match status" value="1"/>
</dbReference>
<accession>A0A192A3R5</accession>
<dbReference type="AlphaFoldDB" id="A0A192A3R5"/>
<dbReference type="PANTHER" id="PTHR43531:SF14">
    <property type="entry name" value="METHYL-ACCEPTING CHEMOTAXIS PROTEIN I-RELATED"/>
    <property type="match status" value="1"/>
</dbReference>
<dbReference type="RefSeq" id="WP_064807470.1">
    <property type="nucleotide sequence ID" value="NZ_CP016023.1"/>
</dbReference>
<evidence type="ECO:0000256" key="6">
    <source>
        <dbReference type="ARBA" id="ARBA00023136"/>
    </source>
</evidence>
<evidence type="ECO:0000256" key="7">
    <source>
        <dbReference type="ARBA" id="ARBA00029447"/>
    </source>
</evidence>
<comment type="similarity">
    <text evidence="7">Belongs to the methyl-accepting chemotaxis (MCP) protein family.</text>
</comment>
<keyword evidence="9" id="KW-1185">Reference proteome</keyword>
<dbReference type="SMART" id="SM00283">
    <property type="entry name" value="MA"/>
    <property type="match status" value="1"/>
</dbReference>
<comment type="subcellular location">
    <subcellularLocation>
        <location evidence="1">Cell membrane</location>
        <topology evidence="1">Multi-pass membrane protein</topology>
    </subcellularLocation>
</comment>
<dbReference type="STRING" id="190721.ACS15_4631"/>
<keyword evidence="2" id="KW-1003">Cell membrane</keyword>
<dbReference type="GO" id="GO:0007165">
    <property type="term" value="P:signal transduction"/>
    <property type="evidence" value="ECO:0007669"/>
    <property type="project" value="InterPro"/>
</dbReference>
<dbReference type="FunFam" id="1.10.287.950:FF:000001">
    <property type="entry name" value="Methyl-accepting chemotaxis sensory transducer"/>
    <property type="match status" value="1"/>
</dbReference>
<proteinExistence type="inferred from homology"/>
<dbReference type="InterPro" id="IPR051310">
    <property type="entry name" value="MCP_chemotaxis"/>
</dbReference>